<keyword evidence="1" id="KW-0614">Plasmid</keyword>
<proteinExistence type="predicted"/>
<evidence type="ECO:0000313" key="2">
    <source>
        <dbReference type="Proteomes" id="UP001233264"/>
    </source>
</evidence>
<evidence type="ECO:0000313" key="1">
    <source>
        <dbReference type="EMBL" id="WHS96017.1"/>
    </source>
</evidence>
<accession>A0ABY8TDZ7</accession>
<geneLocation type="plasmid" evidence="1 2">
    <name>pSkuCCBAU71714a</name>
</geneLocation>
<keyword evidence="2" id="KW-1185">Reference proteome</keyword>
<dbReference type="RefSeq" id="WP_127525945.1">
    <property type="nucleotide sequence ID" value="NZ_CP120366.1"/>
</dbReference>
<dbReference type="EMBL" id="CP120366">
    <property type="protein sequence ID" value="WHS96017.1"/>
    <property type="molecule type" value="Genomic_DNA"/>
</dbReference>
<dbReference type="Proteomes" id="UP001233264">
    <property type="component" value="Plasmid pSkuCCBAU71714a"/>
</dbReference>
<organism evidence="1 2">
    <name type="scientific">Sinorhizobium kummerowiae</name>
    <dbReference type="NCBI Taxonomy" id="158892"/>
    <lineage>
        <taxon>Bacteria</taxon>
        <taxon>Pseudomonadati</taxon>
        <taxon>Pseudomonadota</taxon>
        <taxon>Alphaproteobacteria</taxon>
        <taxon>Hyphomicrobiales</taxon>
        <taxon>Rhizobiaceae</taxon>
        <taxon>Sinorhizobium/Ensifer group</taxon>
        <taxon>Sinorhizobium</taxon>
    </lineage>
</organism>
<sequence>MTLSELPAMASNAVQQAQEDMALIAPGRGKSTSSGVGFAFSSIRGQRREAISRPALADSGAKA</sequence>
<gene>
    <name evidence="1" type="ORF">PZL22_006236</name>
</gene>
<protein>
    <submittedName>
        <fullName evidence="1">Uncharacterized protein</fullName>
    </submittedName>
</protein>
<name>A0ABY8TDZ7_9HYPH</name>
<reference evidence="1 2" key="1">
    <citation type="submission" date="2023-03" db="EMBL/GenBank/DDBJ databases">
        <authorList>
            <person name="Menendez E."/>
            <person name="Kaur S."/>
            <person name="Flores-Felix J.D."/>
            <person name="diCenzo G.C."/>
            <person name="Peix A."/>
            <person name="Velazquez E."/>
        </authorList>
    </citation>
    <scope>NUCLEOTIDE SEQUENCE [LARGE SCALE GENOMIC DNA]</scope>
    <source>
        <strain evidence="1 2">CCBAU 71714</strain>
        <plasmid evidence="1 2">pSkuCCBAU71714a</plasmid>
    </source>
</reference>